<protein>
    <submittedName>
        <fullName evidence="2">YceI family protein</fullName>
    </submittedName>
</protein>
<keyword evidence="1" id="KW-0732">Signal</keyword>
<dbReference type="Proteomes" id="UP000885753">
    <property type="component" value="Unassembled WGS sequence"/>
</dbReference>
<gene>
    <name evidence="2" type="ORF">ENO10_07415</name>
</gene>
<feature type="chain" id="PRO_5028422945" evidence="1">
    <location>
        <begin position="20"/>
        <end position="191"/>
    </location>
</feature>
<organism evidence="2">
    <name type="scientific">Salinimicrobium catena</name>
    <dbReference type="NCBI Taxonomy" id="390640"/>
    <lineage>
        <taxon>Bacteria</taxon>
        <taxon>Pseudomonadati</taxon>
        <taxon>Bacteroidota</taxon>
        <taxon>Flavobacteriia</taxon>
        <taxon>Flavobacteriales</taxon>
        <taxon>Flavobacteriaceae</taxon>
        <taxon>Salinimicrobium</taxon>
    </lineage>
</organism>
<accession>A0A7C2R4T0</accession>
<name>A0A7C2R4T0_9FLAO</name>
<dbReference type="InterPro" id="IPR036761">
    <property type="entry name" value="TTHA0802/YceI-like_sf"/>
</dbReference>
<feature type="signal peptide" evidence="1">
    <location>
        <begin position="1"/>
        <end position="19"/>
    </location>
</feature>
<dbReference type="Gene3D" id="2.40.128.110">
    <property type="entry name" value="Lipid/polyisoprenoid-binding, YceI-like"/>
    <property type="match status" value="1"/>
</dbReference>
<reference evidence="2" key="1">
    <citation type="journal article" date="2020" name="mSystems">
        <title>Genome- and Community-Level Interaction Insights into Carbon Utilization and Element Cycling Functions of Hydrothermarchaeota in Hydrothermal Sediment.</title>
        <authorList>
            <person name="Zhou Z."/>
            <person name="Liu Y."/>
            <person name="Xu W."/>
            <person name="Pan J."/>
            <person name="Luo Z.H."/>
            <person name="Li M."/>
        </authorList>
    </citation>
    <scope>NUCLEOTIDE SEQUENCE [LARGE SCALE GENOMIC DNA]</scope>
    <source>
        <strain evidence="2">SpSt-1235</strain>
    </source>
</reference>
<evidence type="ECO:0000313" key="2">
    <source>
        <dbReference type="EMBL" id="HER41033.1"/>
    </source>
</evidence>
<dbReference type="EMBL" id="DSEE01000536">
    <property type="protein sequence ID" value="HER41033.1"/>
    <property type="molecule type" value="Genomic_DNA"/>
</dbReference>
<sequence length="191" mass="21325">MKKLMPMIMILLTGAFSFAQGSYQPTQIEVLPASELSITGDTNINTFECNFNASYTKEAQKIFYSHNKSQINFNGAILKLNTEGFDCGSKAINKDFHALIQSEKHPEILLEVNKVKIQSPSKGLANVCITIAGIQKFYDVPVQIKNDEVAHFQGVLGLDINDFGLEPPKKLFGIIQVKDDIEINFDLKVRK</sequence>
<dbReference type="AlphaFoldDB" id="A0A7C2R4T0"/>
<evidence type="ECO:0000256" key="1">
    <source>
        <dbReference type="SAM" id="SignalP"/>
    </source>
</evidence>
<dbReference type="SUPFAM" id="SSF101874">
    <property type="entry name" value="YceI-like"/>
    <property type="match status" value="1"/>
</dbReference>
<proteinExistence type="predicted"/>
<comment type="caution">
    <text evidence="2">The sequence shown here is derived from an EMBL/GenBank/DDBJ whole genome shotgun (WGS) entry which is preliminary data.</text>
</comment>